<dbReference type="OrthoDB" id="5351074at2"/>
<evidence type="ECO:0000313" key="14">
    <source>
        <dbReference type="EMBL" id="CZE46402.1"/>
    </source>
</evidence>
<dbReference type="InterPro" id="IPR036890">
    <property type="entry name" value="HATPase_C_sf"/>
</dbReference>
<proteinExistence type="predicted"/>
<evidence type="ECO:0000256" key="10">
    <source>
        <dbReference type="ARBA" id="ARBA00023012"/>
    </source>
</evidence>
<dbReference type="GO" id="GO:0005886">
    <property type="term" value="C:plasma membrane"/>
    <property type="evidence" value="ECO:0007669"/>
    <property type="project" value="UniProtKB-SubCell"/>
</dbReference>
<dbReference type="SMART" id="SM00387">
    <property type="entry name" value="HATPase_c"/>
    <property type="match status" value="1"/>
</dbReference>
<feature type="transmembrane region" description="Helical" evidence="12">
    <location>
        <begin position="283"/>
        <end position="304"/>
    </location>
</feature>
<keyword evidence="10" id="KW-0902">Two-component regulatory system</keyword>
<dbReference type="GO" id="GO:0005524">
    <property type="term" value="F:ATP binding"/>
    <property type="evidence" value="ECO:0007669"/>
    <property type="project" value="UniProtKB-KW"/>
</dbReference>
<keyword evidence="3" id="KW-0597">Phosphoprotein</keyword>
<dbReference type="InterPro" id="IPR005467">
    <property type="entry name" value="His_kinase_dom"/>
</dbReference>
<protein>
    <submittedName>
        <fullName evidence="14">His kinase A</fullName>
        <ecNumber evidence="14">2.7.13.3</ecNumber>
    </submittedName>
</protein>
<evidence type="ECO:0000256" key="11">
    <source>
        <dbReference type="ARBA" id="ARBA00023136"/>
    </source>
</evidence>
<evidence type="ECO:0000256" key="5">
    <source>
        <dbReference type="ARBA" id="ARBA00022692"/>
    </source>
</evidence>
<evidence type="ECO:0000256" key="7">
    <source>
        <dbReference type="ARBA" id="ARBA00022777"/>
    </source>
</evidence>
<keyword evidence="15" id="KW-1185">Reference proteome</keyword>
<keyword evidence="5 12" id="KW-0812">Transmembrane</keyword>
<accession>A0A128EDD6</accession>
<keyword evidence="11 12" id="KW-0472">Membrane</keyword>
<dbReference type="AlphaFoldDB" id="A0A128EDD6"/>
<evidence type="ECO:0000256" key="3">
    <source>
        <dbReference type="ARBA" id="ARBA00022553"/>
    </source>
</evidence>
<dbReference type="EC" id="2.7.13.3" evidence="14"/>
<dbReference type="Gene3D" id="1.10.287.130">
    <property type="match status" value="1"/>
</dbReference>
<feature type="transmembrane region" description="Helical" evidence="12">
    <location>
        <begin position="12"/>
        <end position="32"/>
    </location>
</feature>
<dbReference type="Proteomes" id="UP000069632">
    <property type="component" value="Unassembled WGS sequence"/>
</dbReference>
<evidence type="ECO:0000256" key="8">
    <source>
        <dbReference type="ARBA" id="ARBA00022840"/>
    </source>
</evidence>
<feature type="domain" description="Histidine kinase" evidence="13">
    <location>
        <begin position="337"/>
        <end position="552"/>
    </location>
</feature>
<dbReference type="InterPro" id="IPR033479">
    <property type="entry name" value="dCache_1"/>
</dbReference>
<keyword evidence="6" id="KW-0547">Nucleotide-binding</keyword>
<evidence type="ECO:0000256" key="6">
    <source>
        <dbReference type="ARBA" id="ARBA00022741"/>
    </source>
</evidence>
<dbReference type="Pfam" id="PF02743">
    <property type="entry name" value="dCache_1"/>
    <property type="match status" value="1"/>
</dbReference>
<evidence type="ECO:0000259" key="13">
    <source>
        <dbReference type="PROSITE" id="PS50109"/>
    </source>
</evidence>
<dbReference type="SUPFAM" id="SSF55874">
    <property type="entry name" value="ATPase domain of HSP90 chaperone/DNA topoisomerase II/histidine kinase"/>
    <property type="match status" value="1"/>
</dbReference>
<dbReference type="SUPFAM" id="SSF47384">
    <property type="entry name" value="Homodimeric domain of signal transducing histidine kinase"/>
    <property type="match status" value="1"/>
</dbReference>
<evidence type="ECO:0000256" key="12">
    <source>
        <dbReference type="SAM" id="Phobius"/>
    </source>
</evidence>
<dbReference type="Pfam" id="PF02518">
    <property type="entry name" value="HATPase_c"/>
    <property type="match status" value="1"/>
</dbReference>
<dbReference type="PANTHER" id="PTHR43065">
    <property type="entry name" value="SENSOR HISTIDINE KINASE"/>
    <property type="match status" value="1"/>
</dbReference>
<evidence type="ECO:0000256" key="1">
    <source>
        <dbReference type="ARBA" id="ARBA00004651"/>
    </source>
</evidence>
<organism evidence="14 15">
    <name type="scientific">Campylobacter geochelonis</name>
    <dbReference type="NCBI Taxonomy" id="1780362"/>
    <lineage>
        <taxon>Bacteria</taxon>
        <taxon>Pseudomonadati</taxon>
        <taxon>Campylobacterota</taxon>
        <taxon>Epsilonproteobacteria</taxon>
        <taxon>Campylobacterales</taxon>
        <taxon>Campylobacteraceae</taxon>
        <taxon>Campylobacter</taxon>
    </lineage>
</organism>
<keyword evidence="7 14" id="KW-0418">Kinase</keyword>
<dbReference type="PROSITE" id="PS50109">
    <property type="entry name" value="HIS_KIN"/>
    <property type="match status" value="1"/>
</dbReference>
<evidence type="ECO:0000256" key="2">
    <source>
        <dbReference type="ARBA" id="ARBA00022475"/>
    </source>
</evidence>
<dbReference type="InterPro" id="IPR036097">
    <property type="entry name" value="HisK_dim/P_sf"/>
</dbReference>
<comment type="subcellular location">
    <subcellularLocation>
        <location evidence="1">Cell membrane</location>
        <topology evidence="1">Multi-pass membrane protein</topology>
    </subcellularLocation>
</comment>
<reference evidence="14 15" key="1">
    <citation type="submission" date="2016-02" db="EMBL/GenBank/DDBJ databases">
        <authorList>
            <consortium name="Pathogen Informatics"/>
        </authorList>
    </citation>
    <scope>NUCLEOTIDE SEQUENCE [LARGE SCALE GENOMIC DNA]</scope>
    <source>
        <strain evidence="14 15">RC20</strain>
    </source>
</reference>
<dbReference type="InterPro" id="IPR003594">
    <property type="entry name" value="HATPase_dom"/>
</dbReference>
<evidence type="ECO:0000256" key="4">
    <source>
        <dbReference type="ARBA" id="ARBA00022679"/>
    </source>
</evidence>
<name>A0A128EDD6_9BACT</name>
<dbReference type="RefSeq" id="WP_075539963.1">
    <property type="nucleotide sequence ID" value="NZ_CP053844.1"/>
</dbReference>
<gene>
    <name evidence="14" type="primary">fixL_1</name>
    <name evidence="14" type="ORF">ERS672216_00350</name>
</gene>
<keyword evidence="8" id="KW-0067">ATP-binding</keyword>
<dbReference type="GO" id="GO:0000155">
    <property type="term" value="F:phosphorelay sensor kinase activity"/>
    <property type="evidence" value="ECO:0007669"/>
    <property type="project" value="InterPro"/>
</dbReference>
<evidence type="ECO:0000256" key="9">
    <source>
        <dbReference type="ARBA" id="ARBA00022989"/>
    </source>
</evidence>
<sequence length="554" mass="64089">MSLINSVANNKIYKTILFLILIFIFIIGGIFIGMTKEMKEKVEQNRELTIKSLEFTMLLWLEQRVKSLESAVIYAGNNGIYNDEEKIVKFNQNFINSNPFFNAVQMLIPQKYFYMDGKKIIDYEKNIAYNEDKNITRAISQPWFIKTKESEKTTINEMKKHHYLHEQTINICTPIKDGAKFVGVFCGILKTDSLFDKIKEIKIPQNFYYFIVDNFGNALTELKNKELLVSIEQTCIEKNRKENISLQVGDDAVSLTKLHGFEWYLGVGVDTHKFLLSNMKKTIIYAIVSFLSFLIMLYFINLIYEFIIKKLSAKKEQYEQLLLHQSRLNEIGGLVSGINHQLKQPINSLSLIISSMSETLKKDELDKELFQSNLALCKSQIWAMNNTINIYRNFYKFDDAISEFDIIKCIKDVILVTKTELNHHNITLKFDKSYESIAVKSIENFIYQILLVLILNSKDAILSQKNSKKREILIEVSQKDNEVEICVLDFGSGVEKSKKELIFEPKQSSKKHGFGLGLCFAKMLSSRRLNGDLRLVSLKNPTKFSLNIQKNLKA</sequence>
<evidence type="ECO:0000313" key="15">
    <source>
        <dbReference type="Proteomes" id="UP000069632"/>
    </source>
</evidence>
<keyword evidence="4 14" id="KW-0808">Transferase</keyword>
<keyword evidence="9 12" id="KW-1133">Transmembrane helix</keyword>
<dbReference type="Gene3D" id="3.30.565.10">
    <property type="entry name" value="Histidine kinase-like ATPase, C-terminal domain"/>
    <property type="match status" value="1"/>
</dbReference>
<dbReference type="EMBL" id="FIZP01000001">
    <property type="protein sequence ID" value="CZE46402.1"/>
    <property type="molecule type" value="Genomic_DNA"/>
</dbReference>
<keyword evidence="2" id="KW-1003">Cell membrane</keyword>
<dbReference type="Gene3D" id="3.30.450.20">
    <property type="entry name" value="PAS domain"/>
    <property type="match status" value="2"/>
</dbReference>
<dbReference type="PANTHER" id="PTHR43065:SF10">
    <property type="entry name" value="PEROXIDE STRESS-ACTIVATED HISTIDINE KINASE MAK3"/>
    <property type="match status" value="1"/>
</dbReference>